<dbReference type="InterPro" id="IPR006442">
    <property type="entry name" value="Antitoxin_Phd/YefM"/>
</dbReference>
<dbReference type="PANTHER" id="PTHR33713">
    <property type="entry name" value="ANTITOXIN YAFN-RELATED"/>
    <property type="match status" value="1"/>
</dbReference>
<comment type="similarity">
    <text evidence="1 2">Belongs to the phD/YefM antitoxin family.</text>
</comment>
<evidence type="ECO:0000256" key="1">
    <source>
        <dbReference type="ARBA" id="ARBA00009981"/>
    </source>
</evidence>
<dbReference type="HOGENOM" id="CLU_155837_1_0_3"/>
<dbReference type="NCBIfam" id="TIGR01552">
    <property type="entry name" value="phd_fam"/>
    <property type="match status" value="1"/>
</dbReference>
<dbReference type="PANTHER" id="PTHR33713:SF6">
    <property type="entry name" value="ANTITOXIN YEFM"/>
    <property type="match status" value="1"/>
</dbReference>
<name>B1WT05_CROS5</name>
<dbReference type="OrthoDB" id="9802003at2"/>
<protein>
    <recommendedName>
        <fullName evidence="2">Antitoxin</fullName>
    </recommendedName>
</protein>
<dbReference type="eggNOG" id="COG2161">
    <property type="taxonomic scope" value="Bacteria"/>
</dbReference>
<gene>
    <name evidence="3" type="ordered locus">cce_0984</name>
</gene>
<dbReference type="Pfam" id="PF02604">
    <property type="entry name" value="PhdYeFM_antitox"/>
    <property type="match status" value="1"/>
</dbReference>
<organism evidence="3 4">
    <name type="scientific">Crocosphaera subtropica (strain ATCC 51142 / BH68)</name>
    <name type="common">Cyanothece sp. (strain ATCC 51142)</name>
    <dbReference type="NCBI Taxonomy" id="43989"/>
    <lineage>
        <taxon>Bacteria</taxon>
        <taxon>Bacillati</taxon>
        <taxon>Cyanobacteriota</taxon>
        <taxon>Cyanophyceae</taxon>
        <taxon>Oscillatoriophycideae</taxon>
        <taxon>Chroococcales</taxon>
        <taxon>Aphanothecaceae</taxon>
        <taxon>Crocosphaera</taxon>
        <taxon>Crocosphaera subtropica</taxon>
    </lineage>
</organism>
<keyword evidence="4" id="KW-1185">Reference proteome</keyword>
<dbReference type="STRING" id="43989.cce_0984"/>
<dbReference type="InterPro" id="IPR036165">
    <property type="entry name" value="YefM-like_sf"/>
</dbReference>
<dbReference type="InterPro" id="IPR051405">
    <property type="entry name" value="phD/YefM_antitoxin"/>
</dbReference>
<proteinExistence type="inferred from homology"/>
<accession>B1WT05</accession>
<dbReference type="EMBL" id="CP000806">
    <property type="protein sequence ID" value="ACB50335.1"/>
    <property type="molecule type" value="Genomic_DNA"/>
</dbReference>
<sequence>MMDIVNLSEEKKNFQSVLDQVTNDKNCTVIVRRDAEDAVVMSKSYYDSLMETIYLLKSPANAKHLEQAISEYKAGKTKKYDLFNRCVN</sequence>
<dbReference type="Gene3D" id="3.40.1620.10">
    <property type="entry name" value="YefM-like domain"/>
    <property type="match status" value="1"/>
</dbReference>
<dbReference type="KEGG" id="cyt:cce_0984"/>
<dbReference type="Gene3D" id="6.10.250.330">
    <property type="match status" value="1"/>
</dbReference>
<evidence type="ECO:0000313" key="4">
    <source>
        <dbReference type="Proteomes" id="UP000001203"/>
    </source>
</evidence>
<evidence type="ECO:0000256" key="2">
    <source>
        <dbReference type="RuleBase" id="RU362080"/>
    </source>
</evidence>
<comment type="function">
    <text evidence="2">Antitoxin component of a type II toxin-antitoxin (TA) system.</text>
</comment>
<dbReference type="AlphaFoldDB" id="B1WT05"/>
<reference evidence="3 4" key="1">
    <citation type="journal article" date="2008" name="Proc. Natl. Acad. Sci. U.S.A.">
        <title>The genome of Cyanothece 51142, a unicellular diazotrophic cyanobacterium important in the marine nitrogen cycle.</title>
        <authorList>
            <person name="Welsh E.A."/>
            <person name="Liberton M."/>
            <person name="Stoeckel J."/>
            <person name="Loh T."/>
            <person name="Elvitigala T."/>
            <person name="Wang C."/>
            <person name="Wollam A."/>
            <person name="Fulton R.S."/>
            <person name="Clifton S.W."/>
            <person name="Jacobs J.M."/>
            <person name="Aurora R."/>
            <person name="Ghosh B.K."/>
            <person name="Sherman L.A."/>
            <person name="Smith R.D."/>
            <person name="Wilson R.K."/>
            <person name="Pakrasi H.B."/>
        </authorList>
    </citation>
    <scope>NUCLEOTIDE SEQUENCE [LARGE SCALE GENOMIC DNA]</scope>
    <source>
        <strain evidence="4">ATCC 51142 / BH68</strain>
    </source>
</reference>
<evidence type="ECO:0000313" key="3">
    <source>
        <dbReference type="EMBL" id="ACB50335.1"/>
    </source>
</evidence>
<dbReference type="Proteomes" id="UP000001203">
    <property type="component" value="Chromosome circular"/>
</dbReference>
<dbReference type="SUPFAM" id="SSF143120">
    <property type="entry name" value="YefM-like"/>
    <property type="match status" value="1"/>
</dbReference>